<evidence type="ECO:0000313" key="6">
    <source>
        <dbReference type="EMBL" id="BCJ67080.1"/>
    </source>
</evidence>
<feature type="domain" description="O-methyltransferase dimerisation" evidence="5">
    <location>
        <begin position="38"/>
        <end position="100"/>
    </location>
</feature>
<reference evidence="6" key="1">
    <citation type="submission" date="2020-08" db="EMBL/GenBank/DDBJ databases">
        <title>Whole genome shotgun sequence of Polymorphospora rubra NBRC 101157.</title>
        <authorList>
            <person name="Komaki H."/>
            <person name="Tamura T."/>
        </authorList>
    </citation>
    <scope>NUCLEOTIDE SEQUENCE</scope>
    <source>
        <strain evidence="6">NBRC 101157</strain>
    </source>
</reference>
<evidence type="ECO:0000256" key="2">
    <source>
        <dbReference type="ARBA" id="ARBA00022679"/>
    </source>
</evidence>
<proteinExistence type="predicted"/>
<keyword evidence="3" id="KW-0949">S-adenosyl-L-methionine</keyword>
<accession>A0A810N2G4</accession>
<protein>
    <submittedName>
        <fullName evidence="6">SAM-dependent methyltransferase</fullName>
    </submittedName>
</protein>
<dbReference type="GO" id="GO:0008171">
    <property type="term" value="F:O-methyltransferase activity"/>
    <property type="evidence" value="ECO:0007669"/>
    <property type="project" value="InterPro"/>
</dbReference>
<sequence>MPVPIQPEELKQFVETDEAPAAYLDLLNAVSFRTAGAGLRLGVFEALADGPLPLDALAEHTGTDRLGLRLLVEALAGYGYLERTDAGYANSANTARWLLRSAPGTFAPVLSFWSALVTHWWHDLEESVRRGGPTGDFYAWLETRPDTLADFQTMLRRLADWLGEEIVPLVPLGAGATSLVDLGGGHASYSVAFLRANPHLRATVVDLEGALRQGAQTVAAAGVADRVDLRPGDLFGTEIGTGHDLVLLFNIVHGYQRDDVLTLLRRAAAALRPGGRVALLEPLADVPERPPGVGESFVRMFSLNLFHTQGGRAYGLDELTDLLGEAGFTDVRQTLLTRSDTDHLVVATLPSGD</sequence>
<gene>
    <name evidence="6" type="ORF">Prubr_41010</name>
</gene>
<dbReference type="RefSeq" id="WP_212816467.1">
    <property type="nucleotide sequence ID" value="NZ_AP023359.1"/>
</dbReference>
<dbReference type="InterPro" id="IPR029063">
    <property type="entry name" value="SAM-dependent_MTases_sf"/>
</dbReference>
<dbReference type="EMBL" id="AP023359">
    <property type="protein sequence ID" value="BCJ67080.1"/>
    <property type="molecule type" value="Genomic_DNA"/>
</dbReference>
<evidence type="ECO:0000313" key="7">
    <source>
        <dbReference type="Proteomes" id="UP000680866"/>
    </source>
</evidence>
<dbReference type="Pfam" id="PF00891">
    <property type="entry name" value="Methyltransf_2"/>
    <property type="match status" value="1"/>
</dbReference>
<evidence type="ECO:0000256" key="3">
    <source>
        <dbReference type="ARBA" id="ARBA00022691"/>
    </source>
</evidence>
<name>A0A810N2G4_9ACTN</name>
<organism evidence="6 7">
    <name type="scientific">Polymorphospora rubra</name>
    <dbReference type="NCBI Taxonomy" id="338584"/>
    <lineage>
        <taxon>Bacteria</taxon>
        <taxon>Bacillati</taxon>
        <taxon>Actinomycetota</taxon>
        <taxon>Actinomycetes</taxon>
        <taxon>Micromonosporales</taxon>
        <taxon>Micromonosporaceae</taxon>
        <taxon>Polymorphospora</taxon>
    </lineage>
</organism>
<keyword evidence="2" id="KW-0808">Transferase</keyword>
<dbReference type="SUPFAM" id="SSF46785">
    <property type="entry name" value="Winged helix' DNA-binding domain"/>
    <property type="match status" value="1"/>
</dbReference>
<dbReference type="KEGG" id="pry:Prubr_41010"/>
<dbReference type="PANTHER" id="PTHR43712">
    <property type="entry name" value="PUTATIVE (AFU_ORTHOLOGUE AFUA_4G14580)-RELATED"/>
    <property type="match status" value="1"/>
</dbReference>
<dbReference type="PANTHER" id="PTHR43712:SF2">
    <property type="entry name" value="O-METHYLTRANSFERASE CICE"/>
    <property type="match status" value="1"/>
</dbReference>
<dbReference type="Pfam" id="PF08100">
    <property type="entry name" value="Dimerisation"/>
    <property type="match status" value="1"/>
</dbReference>
<dbReference type="SUPFAM" id="SSF53335">
    <property type="entry name" value="S-adenosyl-L-methionine-dependent methyltransferases"/>
    <property type="match status" value="1"/>
</dbReference>
<evidence type="ECO:0000256" key="1">
    <source>
        <dbReference type="ARBA" id="ARBA00022603"/>
    </source>
</evidence>
<dbReference type="InterPro" id="IPR012967">
    <property type="entry name" value="COMT_dimerisation"/>
</dbReference>
<dbReference type="PROSITE" id="PS51683">
    <property type="entry name" value="SAM_OMT_II"/>
    <property type="match status" value="1"/>
</dbReference>
<keyword evidence="7" id="KW-1185">Reference proteome</keyword>
<evidence type="ECO:0000259" key="4">
    <source>
        <dbReference type="Pfam" id="PF00891"/>
    </source>
</evidence>
<feature type="domain" description="O-methyltransferase C-terminal" evidence="4">
    <location>
        <begin position="138"/>
        <end position="328"/>
    </location>
</feature>
<evidence type="ECO:0000259" key="5">
    <source>
        <dbReference type="Pfam" id="PF08100"/>
    </source>
</evidence>
<dbReference type="GO" id="GO:0032259">
    <property type="term" value="P:methylation"/>
    <property type="evidence" value="ECO:0007669"/>
    <property type="project" value="UniProtKB-KW"/>
</dbReference>
<dbReference type="Gene3D" id="1.10.10.10">
    <property type="entry name" value="Winged helix-like DNA-binding domain superfamily/Winged helix DNA-binding domain"/>
    <property type="match status" value="1"/>
</dbReference>
<dbReference type="InterPro" id="IPR016461">
    <property type="entry name" value="COMT-like"/>
</dbReference>
<dbReference type="Gene3D" id="3.40.50.150">
    <property type="entry name" value="Vaccinia Virus protein VP39"/>
    <property type="match status" value="1"/>
</dbReference>
<dbReference type="GO" id="GO:0046983">
    <property type="term" value="F:protein dimerization activity"/>
    <property type="evidence" value="ECO:0007669"/>
    <property type="project" value="InterPro"/>
</dbReference>
<dbReference type="InterPro" id="IPR001077">
    <property type="entry name" value="COMT_C"/>
</dbReference>
<dbReference type="Proteomes" id="UP000680866">
    <property type="component" value="Chromosome"/>
</dbReference>
<dbReference type="AlphaFoldDB" id="A0A810N2G4"/>
<keyword evidence="1 6" id="KW-0489">Methyltransferase</keyword>
<dbReference type="InterPro" id="IPR036388">
    <property type="entry name" value="WH-like_DNA-bd_sf"/>
</dbReference>
<dbReference type="InterPro" id="IPR036390">
    <property type="entry name" value="WH_DNA-bd_sf"/>
</dbReference>